<keyword evidence="2" id="KW-1185">Reference proteome</keyword>
<comment type="caution">
    <text evidence="1">The sequence shown here is derived from an EMBL/GenBank/DDBJ whole genome shotgun (WGS) entry which is preliminary data.</text>
</comment>
<dbReference type="EMBL" id="JBJQND010000006">
    <property type="protein sequence ID" value="KAL3873701.1"/>
    <property type="molecule type" value="Genomic_DNA"/>
</dbReference>
<reference evidence="1 2" key="1">
    <citation type="submission" date="2024-11" db="EMBL/GenBank/DDBJ databases">
        <title>Chromosome-level genome assembly of the freshwater bivalve Anodonta woodiana.</title>
        <authorList>
            <person name="Chen X."/>
        </authorList>
    </citation>
    <scope>NUCLEOTIDE SEQUENCE [LARGE SCALE GENOMIC DNA]</scope>
    <source>
        <strain evidence="1">MN2024</strain>
        <tissue evidence="1">Gills</tissue>
    </source>
</reference>
<accession>A0ABD3WK47</accession>
<gene>
    <name evidence="1" type="ORF">ACJMK2_036791</name>
</gene>
<organism evidence="1 2">
    <name type="scientific">Sinanodonta woodiana</name>
    <name type="common">Chinese pond mussel</name>
    <name type="synonym">Anodonta woodiana</name>
    <dbReference type="NCBI Taxonomy" id="1069815"/>
    <lineage>
        <taxon>Eukaryota</taxon>
        <taxon>Metazoa</taxon>
        <taxon>Spiralia</taxon>
        <taxon>Lophotrochozoa</taxon>
        <taxon>Mollusca</taxon>
        <taxon>Bivalvia</taxon>
        <taxon>Autobranchia</taxon>
        <taxon>Heteroconchia</taxon>
        <taxon>Palaeoheterodonta</taxon>
        <taxon>Unionida</taxon>
        <taxon>Unionoidea</taxon>
        <taxon>Unionidae</taxon>
        <taxon>Unioninae</taxon>
        <taxon>Sinanodonta</taxon>
    </lineage>
</organism>
<dbReference type="AlphaFoldDB" id="A0ABD3WK47"/>
<name>A0ABD3WK47_SINWO</name>
<evidence type="ECO:0000313" key="1">
    <source>
        <dbReference type="EMBL" id="KAL3873701.1"/>
    </source>
</evidence>
<sequence>YDVTQTGLVDNIFIFLPSLKDGECVVDTIFTPSNNQTGDNVICLNTSPFVQPGHVPPTIKVENLVINSTNPVNETFEGYLKIKATGNGTQRVCIQGNHNKSPTISEVYNNTSGLHIFSPSARMQYDCVTDVSYIPPKEMEGQQRKICLQESLPGLAGEIRCYFVESLANPNLLIPTHQHQPVFIDLAIPDTLICYENTECWLPVTVKGDVNQNKPMVKFGHIDPTLSPGTPTLDDGSSIGVYTGNVSFTPSSIGYKRLCIQTADPVT</sequence>
<protein>
    <submittedName>
        <fullName evidence="1">Uncharacterized protein</fullName>
    </submittedName>
</protein>
<feature type="non-terminal residue" evidence="1">
    <location>
        <position position="267"/>
    </location>
</feature>
<evidence type="ECO:0000313" key="2">
    <source>
        <dbReference type="Proteomes" id="UP001634394"/>
    </source>
</evidence>
<dbReference type="Proteomes" id="UP001634394">
    <property type="component" value="Unassembled WGS sequence"/>
</dbReference>
<feature type="non-terminal residue" evidence="1">
    <location>
        <position position="1"/>
    </location>
</feature>
<proteinExistence type="predicted"/>